<evidence type="ECO:0000313" key="4">
    <source>
        <dbReference type="Proteomes" id="UP000237819"/>
    </source>
</evidence>
<feature type="domain" description="Probable zinc-binding" evidence="2">
    <location>
        <begin position="70"/>
        <end position="118"/>
    </location>
</feature>
<reference evidence="3 4" key="1">
    <citation type="submission" date="2018-02" db="EMBL/GenBank/DDBJ databases">
        <title>Comparative genomes isolates from brazilian mangrove.</title>
        <authorList>
            <person name="Araujo J.E."/>
            <person name="Taketani R.G."/>
            <person name="Silva M.C.P."/>
            <person name="Loureco M.V."/>
            <person name="Andreote F.D."/>
        </authorList>
    </citation>
    <scope>NUCLEOTIDE SEQUENCE [LARGE SCALE GENOMIC DNA]</scope>
    <source>
        <strain evidence="3 4">Nap-Phe MGV</strain>
    </source>
</reference>
<gene>
    <name evidence="3" type="ORF">C5Y93_20860</name>
</gene>
<evidence type="ECO:0000313" key="3">
    <source>
        <dbReference type="EMBL" id="PQO43994.1"/>
    </source>
</evidence>
<dbReference type="InterPro" id="IPR025306">
    <property type="entry name" value="Zn-bnd_dom_prob"/>
</dbReference>
<sequence>MSSNRKKREQLKAKRARKAQRIHYAKILRGEIPGTDDYTCLPGHLPCDLSQLAPFNSYGPPPFVYQGYADYPFRCVDCGAEEVWTAAQQKWWYEVMKGKVNSHANRCRDCRRTRRAIRAEANDRRLAGIERKQNSPKLARSSRGLKLRP</sequence>
<protein>
    <recommendedName>
        <fullName evidence="2">Probable zinc-binding domain-containing protein</fullName>
    </recommendedName>
</protein>
<accession>A0A2S8GIX8</accession>
<proteinExistence type="predicted"/>
<dbReference type="RefSeq" id="WP_105337394.1">
    <property type="nucleotide sequence ID" value="NZ_PUHZ01000021.1"/>
</dbReference>
<name>A0A2S8GIX8_9BACT</name>
<evidence type="ECO:0000259" key="2">
    <source>
        <dbReference type="Pfam" id="PF13451"/>
    </source>
</evidence>
<dbReference type="OrthoDB" id="289270at2"/>
<organism evidence="3 4">
    <name type="scientific">Blastopirellula marina</name>
    <dbReference type="NCBI Taxonomy" id="124"/>
    <lineage>
        <taxon>Bacteria</taxon>
        <taxon>Pseudomonadati</taxon>
        <taxon>Planctomycetota</taxon>
        <taxon>Planctomycetia</taxon>
        <taxon>Pirellulales</taxon>
        <taxon>Pirellulaceae</taxon>
        <taxon>Blastopirellula</taxon>
    </lineage>
</organism>
<evidence type="ECO:0000256" key="1">
    <source>
        <dbReference type="SAM" id="MobiDB-lite"/>
    </source>
</evidence>
<comment type="caution">
    <text evidence="3">The sequence shown here is derived from an EMBL/GenBank/DDBJ whole genome shotgun (WGS) entry which is preliminary data.</text>
</comment>
<feature type="region of interest" description="Disordered" evidence="1">
    <location>
        <begin position="126"/>
        <end position="149"/>
    </location>
</feature>
<dbReference type="EMBL" id="PUHZ01000021">
    <property type="protein sequence ID" value="PQO43994.1"/>
    <property type="molecule type" value="Genomic_DNA"/>
</dbReference>
<dbReference type="Pfam" id="PF13451">
    <property type="entry name" value="zf_Tbcl"/>
    <property type="match status" value="1"/>
</dbReference>
<dbReference type="AlphaFoldDB" id="A0A2S8GIX8"/>
<dbReference type="Proteomes" id="UP000237819">
    <property type="component" value="Unassembled WGS sequence"/>
</dbReference>